<accession>A0A167QHK3</accession>
<reference evidence="2" key="1">
    <citation type="submission" date="2015-06" db="EMBL/GenBank/DDBJ databases">
        <title>Expansion of signal transduction pathways in fungi by whole-genome duplication.</title>
        <authorList>
            <consortium name="DOE Joint Genome Institute"/>
            <person name="Corrochano L.M."/>
            <person name="Kuo A."/>
            <person name="Marcet-Houben M."/>
            <person name="Polaino S."/>
            <person name="Salamov A."/>
            <person name="Villalobos J.M."/>
            <person name="Alvarez M.I."/>
            <person name="Avalos J."/>
            <person name="Benito E.P."/>
            <person name="Benoit I."/>
            <person name="Burger G."/>
            <person name="Camino L.P."/>
            <person name="Canovas D."/>
            <person name="Cerda-Olmedo E."/>
            <person name="Cheng J.-F."/>
            <person name="Dominguez A."/>
            <person name="Elias M."/>
            <person name="Eslava A.P."/>
            <person name="Glaser F."/>
            <person name="Grimwood J."/>
            <person name="Gutierrez G."/>
            <person name="Heitman J."/>
            <person name="Henrissat B."/>
            <person name="Iturriaga E.A."/>
            <person name="Lang B.F."/>
            <person name="Lavin J.L."/>
            <person name="Lee S."/>
            <person name="Li W."/>
            <person name="Lindquist E."/>
            <person name="Lopez-Garcia S."/>
            <person name="Luque E.M."/>
            <person name="Marcos A.T."/>
            <person name="Martin J."/>
            <person name="McCluskey K."/>
            <person name="Medina H.R."/>
            <person name="Miralles-Duran A."/>
            <person name="Miyazaki A."/>
            <person name="Munoz-Torres E."/>
            <person name="Oguiza J.A."/>
            <person name="Ohm R."/>
            <person name="Olmedo M."/>
            <person name="Orejas M."/>
            <person name="Ortiz-Castellanos L."/>
            <person name="Pisabarro A.G."/>
            <person name="Rodriguez-Romero J."/>
            <person name="Ruiz-Herrera J."/>
            <person name="Ruiz-Vazquez R."/>
            <person name="Sanz C."/>
            <person name="Schackwitz W."/>
            <person name="Schmutz J."/>
            <person name="Shahriari M."/>
            <person name="Shelest E."/>
            <person name="Silva-Franco F."/>
            <person name="Soanes D."/>
            <person name="Syed K."/>
            <person name="Tagua V.G."/>
            <person name="Talbot N.J."/>
            <person name="Thon M."/>
            <person name="De vries R.P."/>
            <person name="Wiebenga A."/>
            <person name="Yadav J.S."/>
            <person name="Braun E.L."/>
            <person name="Baker S."/>
            <person name="Garre V."/>
            <person name="Horwitz B."/>
            <person name="Torres-Martinez S."/>
            <person name="Idnurm A."/>
            <person name="Herrera-Estrella A."/>
            <person name="Gabaldon T."/>
            <person name="Grigoriev I.V."/>
        </authorList>
    </citation>
    <scope>NUCLEOTIDE SEQUENCE [LARGE SCALE GENOMIC DNA]</scope>
    <source>
        <strain evidence="2">NRRL 1555(-)</strain>
    </source>
</reference>
<dbReference type="EMBL" id="KV440972">
    <property type="protein sequence ID" value="OAD79707.1"/>
    <property type="molecule type" value="Genomic_DNA"/>
</dbReference>
<proteinExistence type="predicted"/>
<organism evidence="1 2">
    <name type="scientific">Phycomyces blakesleeanus (strain ATCC 8743b / DSM 1359 / FGSC 10004 / NBRC 33097 / NRRL 1555)</name>
    <dbReference type="NCBI Taxonomy" id="763407"/>
    <lineage>
        <taxon>Eukaryota</taxon>
        <taxon>Fungi</taxon>
        <taxon>Fungi incertae sedis</taxon>
        <taxon>Mucoromycota</taxon>
        <taxon>Mucoromycotina</taxon>
        <taxon>Mucoromycetes</taxon>
        <taxon>Mucorales</taxon>
        <taxon>Phycomycetaceae</taxon>
        <taxon>Phycomyces</taxon>
    </lineage>
</organism>
<keyword evidence="2" id="KW-1185">Reference proteome</keyword>
<dbReference type="GeneID" id="28995593"/>
<dbReference type="RefSeq" id="XP_018297747.1">
    <property type="nucleotide sequence ID" value="XM_018434687.1"/>
</dbReference>
<evidence type="ECO:0000313" key="1">
    <source>
        <dbReference type="EMBL" id="OAD79707.1"/>
    </source>
</evidence>
<evidence type="ECO:0000313" key="2">
    <source>
        <dbReference type="Proteomes" id="UP000077315"/>
    </source>
</evidence>
<dbReference type="AlphaFoldDB" id="A0A167QHK3"/>
<dbReference type="VEuPathDB" id="FungiDB:PHYBLDRAFT_162764"/>
<gene>
    <name evidence="1" type="ORF">PHYBLDRAFT_162764</name>
</gene>
<protein>
    <submittedName>
        <fullName evidence="1">Uncharacterized protein</fullName>
    </submittedName>
</protein>
<dbReference type="InParanoid" id="A0A167QHK3"/>
<dbReference type="Proteomes" id="UP000077315">
    <property type="component" value="Unassembled WGS sequence"/>
</dbReference>
<name>A0A167QHK3_PHYB8</name>
<sequence length="124" mass="13823">MENCDYSTVFVSFLKALYKNVSLCSRTGNSNLFLGVDCSDNSRKGYFGGENNYISSPVDSVNSADQKSGTSSISTHTHICPYTHSLCSQIGDEVYCDRYITNPVIVTIVLTYFLRQIYNIGSWD</sequence>